<dbReference type="InterPro" id="IPR008983">
    <property type="entry name" value="Tumour_necrosis_fac-like_dom"/>
</dbReference>
<dbReference type="GO" id="GO:0016020">
    <property type="term" value="C:membrane"/>
    <property type="evidence" value="ECO:0007669"/>
    <property type="project" value="UniProtKB-SubCell"/>
</dbReference>
<proteinExistence type="inferred from homology"/>
<evidence type="ECO:0000256" key="3">
    <source>
        <dbReference type="ARBA" id="ARBA00022514"/>
    </source>
</evidence>
<dbReference type="GO" id="GO:0005164">
    <property type="term" value="F:tumor necrosis factor receptor binding"/>
    <property type="evidence" value="ECO:0007669"/>
    <property type="project" value="InterPro"/>
</dbReference>
<dbReference type="SUPFAM" id="SSF49842">
    <property type="entry name" value="TNF-like"/>
    <property type="match status" value="1"/>
</dbReference>
<accession>A0A3S0ZCZ2</accession>
<dbReference type="Pfam" id="PF00229">
    <property type="entry name" value="TNF"/>
    <property type="match status" value="1"/>
</dbReference>
<organism evidence="8 9">
    <name type="scientific">Elysia chlorotica</name>
    <name type="common">Eastern emerald elysia</name>
    <name type="synonym">Sea slug</name>
    <dbReference type="NCBI Taxonomy" id="188477"/>
    <lineage>
        <taxon>Eukaryota</taxon>
        <taxon>Metazoa</taxon>
        <taxon>Spiralia</taxon>
        <taxon>Lophotrochozoa</taxon>
        <taxon>Mollusca</taxon>
        <taxon>Gastropoda</taxon>
        <taxon>Heterobranchia</taxon>
        <taxon>Euthyneura</taxon>
        <taxon>Panpulmonata</taxon>
        <taxon>Sacoglossa</taxon>
        <taxon>Placobranchoidea</taxon>
        <taxon>Plakobranchidae</taxon>
        <taxon>Elysia</taxon>
    </lineage>
</organism>
<dbReference type="PROSITE" id="PS50049">
    <property type="entry name" value="THD_2"/>
    <property type="match status" value="1"/>
</dbReference>
<protein>
    <recommendedName>
        <fullName evidence="7">THD domain-containing protein</fullName>
    </recommendedName>
</protein>
<comment type="caution">
    <text evidence="8">The sequence shown here is derived from an EMBL/GenBank/DDBJ whole genome shotgun (WGS) entry which is preliminary data.</text>
</comment>
<dbReference type="InterPro" id="IPR006052">
    <property type="entry name" value="TNF_dom"/>
</dbReference>
<dbReference type="OrthoDB" id="6093752at2759"/>
<evidence type="ECO:0000259" key="7">
    <source>
        <dbReference type="PROSITE" id="PS50049"/>
    </source>
</evidence>
<keyword evidence="3" id="KW-0202">Cytokine</keyword>
<evidence type="ECO:0000256" key="1">
    <source>
        <dbReference type="ARBA" id="ARBA00004370"/>
    </source>
</evidence>
<keyword evidence="6" id="KW-0812">Transmembrane</keyword>
<keyword evidence="6" id="KW-1133">Transmembrane helix</keyword>
<feature type="region of interest" description="Disordered" evidence="5">
    <location>
        <begin position="194"/>
        <end position="223"/>
    </location>
</feature>
<dbReference type="EMBL" id="RQTK01000788">
    <property type="protein sequence ID" value="RUS74901.1"/>
    <property type="molecule type" value="Genomic_DNA"/>
</dbReference>
<feature type="transmembrane region" description="Helical" evidence="6">
    <location>
        <begin position="163"/>
        <end position="189"/>
    </location>
</feature>
<dbReference type="Proteomes" id="UP000271974">
    <property type="component" value="Unassembled WGS sequence"/>
</dbReference>
<keyword evidence="4 6" id="KW-0472">Membrane</keyword>
<reference evidence="8 9" key="1">
    <citation type="submission" date="2019-01" db="EMBL/GenBank/DDBJ databases">
        <title>A draft genome assembly of the solar-powered sea slug Elysia chlorotica.</title>
        <authorList>
            <person name="Cai H."/>
            <person name="Li Q."/>
            <person name="Fang X."/>
            <person name="Li J."/>
            <person name="Curtis N.E."/>
            <person name="Altenburger A."/>
            <person name="Shibata T."/>
            <person name="Feng M."/>
            <person name="Maeda T."/>
            <person name="Schwartz J.A."/>
            <person name="Shigenobu S."/>
            <person name="Lundholm N."/>
            <person name="Nishiyama T."/>
            <person name="Yang H."/>
            <person name="Hasebe M."/>
            <person name="Li S."/>
            <person name="Pierce S.K."/>
            <person name="Wang J."/>
        </authorList>
    </citation>
    <scope>NUCLEOTIDE SEQUENCE [LARGE SCALE GENOMIC DNA]</scope>
    <source>
        <strain evidence="8">EC2010</strain>
        <tissue evidence="8">Whole organism of an adult</tissue>
    </source>
</reference>
<dbReference type="GO" id="GO:0005125">
    <property type="term" value="F:cytokine activity"/>
    <property type="evidence" value="ECO:0007669"/>
    <property type="project" value="UniProtKB-KW"/>
</dbReference>
<dbReference type="GO" id="GO:0005615">
    <property type="term" value="C:extracellular space"/>
    <property type="evidence" value="ECO:0007669"/>
    <property type="project" value="UniProtKB-KW"/>
</dbReference>
<dbReference type="Gene3D" id="2.60.120.40">
    <property type="match status" value="1"/>
</dbReference>
<comment type="subcellular location">
    <subcellularLocation>
        <location evidence="1">Membrane</location>
    </subcellularLocation>
</comment>
<evidence type="ECO:0000313" key="9">
    <source>
        <dbReference type="Proteomes" id="UP000271974"/>
    </source>
</evidence>
<sequence length="467" mass="49954">MRGLIHTDLMSPPEFKLSESITEPSSITSMAKDTRVTFDSATNNNNGTTTGALSPNGMGGGGGGPGGLGFGMGHHHTGLAPHQQAPAHLLQHQNHQNHQHHHSAPHKSKLGRGHSRIAERQVSTEDAENCINEISESFPALSNKAHRLMRQVSGSFNSRTLKVALIFSIMLNIVMGISFGVFFGMWMSWDRNGSGDGGTGSGSGDSSGISGHHRPTSQAFTGHHGGYHLGGQEVLAHGKSVNPAVMAALGSKIAANQNTIEAICAYCPARPCANQPPSGSGFGHGGAASQASELGRGQEPPKCVCVNEAFQSTLKTLSAAHMMLDVYETKKQKSLIWLTHDADNICYVGEGVRYERGELTILHTGQYHVYSQVTFSTIDNPMPSGMSELLLLFSIQRRPRQSGGSPRSEPVQTILLSKLTMEPGQEENDMVSGIVKLTEGDVLSVYISHPSLLKNTLPANYFGVFKM</sequence>
<feature type="compositionally biased region" description="Gly residues" evidence="5">
    <location>
        <begin position="57"/>
        <end position="72"/>
    </location>
</feature>
<evidence type="ECO:0000313" key="8">
    <source>
        <dbReference type="EMBL" id="RUS74901.1"/>
    </source>
</evidence>
<feature type="compositionally biased region" description="Low complexity" evidence="5">
    <location>
        <begin position="42"/>
        <end position="51"/>
    </location>
</feature>
<name>A0A3S0ZCZ2_ELYCH</name>
<dbReference type="PANTHER" id="PTHR11471:SF13">
    <property type="entry name" value="TNF FAMILY PROFILE DOMAIN-CONTAINING PROTEIN"/>
    <property type="match status" value="1"/>
</dbReference>
<feature type="domain" description="THD" evidence="7">
    <location>
        <begin position="318"/>
        <end position="467"/>
    </location>
</feature>
<dbReference type="AlphaFoldDB" id="A0A3S0ZCZ2"/>
<feature type="compositionally biased region" description="Gly residues" evidence="5">
    <location>
        <begin position="194"/>
        <end position="205"/>
    </location>
</feature>
<feature type="region of interest" description="Disordered" evidence="5">
    <location>
        <begin position="92"/>
        <end position="126"/>
    </location>
</feature>
<evidence type="ECO:0000256" key="6">
    <source>
        <dbReference type="SAM" id="Phobius"/>
    </source>
</evidence>
<keyword evidence="9" id="KW-1185">Reference proteome</keyword>
<dbReference type="GO" id="GO:0006955">
    <property type="term" value="P:immune response"/>
    <property type="evidence" value="ECO:0007669"/>
    <property type="project" value="InterPro"/>
</dbReference>
<evidence type="ECO:0000256" key="2">
    <source>
        <dbReference type="ARBA" id="ARBA00008670"/>
    </source>
</evidence>
<feature type="compositionally biased region" description="Basic residues" evidence="5">
    <location>
        <begin position="95"/>
        <end position="115"/>
    </location>
</feature>
<evidence type="ECO:0000256" key="5">
    <source>
        <dbReference type="SAM" id="MobiDB-lite"/>
    </source>
</evidence>
<evidence type="ECO:0000256" key="4">
    <source>
        <dbReference type="ARBA" id="ARBA00023136"/>
    </source>
</evidence>
<gene>
    <name evidence="8" type="ORF">EGW08_017332</name>
</gene>
<dbReference type="PANTHER" id="PTHR11471">
    <property type="entry name" value="TUMOR NECROSIS FACTOR FAMILY MEMBER"/>
    <property type="match status" value="1"/>
</dbReference>
<comment type="similarity">
    <text evidence="2">Belongs to the tumor necrosis factor family.</text>
</comment>
<feature type="region of interest" description="Disordered" evidence="5">
    <location>
        <begin position="38"/>
        <end position="80"/>
    </location>
</feature>